<dbReference type="InterPro" id="IPR041426">
    <property type="entry name" value="Mos1_HTH"/>
</dbReference>
<organism evidence="3 4">
    <name type="scientific">Heligmosomoides polygyrus</name>
    <name type="common">Parasitic roundworm</name>
    <dbReference type="NCBI Taxonomy" id="6339"/>
    <lineage>
        <taxon>Eukaryota</taxon>
        <taxon>Metazoa</taxon>
        <taxon>Ecdysozoa</taxon>
        <taxon>Nematoda</taxon>
        <taxon>Chromadorea</taxon>
        <taxon>Rhabditida</taxon>
        <taxon>Rhabditina</taxon>
        <taxon>Rhabditomorpha</taxon>
        <taxon>Strongyloidea</taxon>
        <taxon>Heligmosomidae</taxon>
        <taxon>Heligmosomoides</taxon>
    </lineage>
</organism>
<dbReference type="Pfam" id="PF17906">
    <property type="entry name" value="HTH_48"/>
    <property type="match status" value="1"/>
</dbReference>
<dbReference type="AlphaFoldDB" id="A0A183FP41"/>
<dbReference type="EMBL" id="UZAH01026409">
    <property type="protein sequence ID" value="VDO80292.1"/>
    <property type="molecule type" value="Genomic_DNA"/>
</dbReference>
<proteinExistence type="predicted"/>
<gene>
    <name evidence="2" type="ORF">HPBE_LOCUS9342</name>
</gene>
<reference evidence="4" key="2">
    <citation type="submission" date="2019-09" db="UniProtKB">
        <authorList>
            <consortium name="WormBaseParasite"/>
        </authorList>
    </citation>
    <scope>IDENTIFICATION</scope>
</reference>
<accession>A0A3P8C836</accession>
<sequence length="101" mass="11464">MAELSSHIKHVRLHEFESGHSASEAYRNLCRVFGSETPSVLSVYSWFEGFRSGTEEPRSGRPTTISLDELKKLAEQQPCEGVRWLLAVPDPPWTMDCDLLE</sequence>
<accession>A0A183FP41</accession>
<protein>
    <submittedName>
        <fullName evidence="4">HTH_48 domain-containing protein</fullName>
    </submittedName>
</protein>
<evidence type="ECO:0000313" key="4">
    <source>
        <dbReference type="WBParaSite" id="HPBE_0000934101-mRNA-1"/>
    </source>
</evidence>
<feature type="domain" description="Mos1 transposase HTH" evidence="1">
    <location>
        <begin position="7"/>
        <end position="53"/>
    </location>
</feature>
<evidence type="ECO:0000313" key="2">
    <source>
        <dbReference type="EMBL" id="VDO80292.1"/>
    </source>
</evidence>
<keyword evidence="3" id="KW-1185">Reference proteome</keyword>
<evidence type="ECO:0000313" key="3">
    <source>
        <dbReference type="Proteomes" id="UP000050761"/>
    </source>
</evidence>
<dbReference type="WBParaSite" id="HPBE_0000934101-mRNA-1">
    <property type="protein sequence ID" value="HPBE_0000934101-mRNA-1"/>
    <property type="gene ID" value="HPBE_0000934101"/>
</dbReference>
<name>A0A183FP41_HELPZ</name>
<evidence type="ECO:0000259" key="1">
    <source>
        <dbReference type="Pfam" id="PF17906"/>
    </source>
</evidence>
<dbReference type="OrthoDB" id="6137736at2759"/>
<dbReference type="Gene3D" id="1.10.10.1450">
    <property type="match status" value="1"/>
</dbReference>
<reference evidence="2 3" key="1">
    <citation type="submission" date="2018-11" db="EMBL/GenBank/DDBJ databases">
        <authorList>
            <consortium name="Pathogen Informatics"/>
        </authorList>
    </citation>
    <scope>NUCLEOTIDE SEQUENCE [LARGE SCALE GENOMIC DNA]</scope>
</reference>
<dbReference type="Proteomes" id="UP000050761">
    <property type="component" value="Unassembled WGS sequence"/>
</dbReference>